<dbReference type="Proteomes" id="UP001652620">
    <property type="component" value="Chromosome 4"/>
</dbReference>
<keyword evidence="1" id="KW-1185">Reference proteome</keyword>
<gene>
    <name evidence="2" type="primary">LOC105233152</name>
</gene>
<organism evidence="1 2">
    <name type="scientific">Bactrocera dorsalis</name>
    <name type="common">Oriental fruit fly</name>
    <name type="synonym">Dacus dorsalis</name>
    <dbReference type="NCBI Taxonomy" id="27457"/>
    <lineage>
        <taxon>Eukaryota</taxon>
        <taxon>Metazoa</taxon>
        <taxon>Ecdysozoa</taxon>
        <taxon>Arthropoda</taxon>
        <taxon>Hexapoda</taxon>
        <taxon>Insecta</taxon>
        <taxon>Pterygota</taxon>
        <taxon>Neoptera</taxon>
        <taxon>Endopterygota</taxon>
        <taxon>Diptera</taxon>
        <taxon>Brachycera</taxon>
        <taxon>Muscomorpha</taxon>
        <taxon>Tephritoidea</taxon>
        <taxon>Tephritidae</taxon>
        <taxon>Bactrocera</taxon>
        <taxon>Bactrocera</taxon>
    </lineage>
</organism>
<dbReference type="AlphaFoldDB" id="A0A6I9VM16"/>
<dbReference type="GeneID" id="105233152"/>
<accession>A0A6I9VM16</accession>
<evidence type="ECO:0000313" key="1">
    <source>
        <dbReference type="Proteomes" id="UP001652620"/>
    </source>
</evidence>
<reference evidence="2" key="1">
    <citation type="submission" date="2025-08" db="UniProtKB">
        <authorList>
            <consortium name="RefSeq"/>
        </authorList>
    </citation>
    <scope>IDENTIFICATION</scope>
    <source>
        <tissue evidence="2">Adult</tissue>
    </source>
</reference>
<evidence type="ECO:0000313" key="2">
    <source>
        <dbReference type="RefSeq" id="XP_011213427.3"/>
    </source>
</evidence>
<name>A0A6I9VM16_BACDO</name>
<proteinExistence type="predicted"/>
<sequence>MPQASLTSLQRAFTVMTYLLSSKEINHIDNQKQICDAIEGASYKMQGVESFMDNYPVKLEAISDGIFNILYDMQNSAPEIAPAKPYECQNESFGKLFCEDNRYAKHLLLIGRGHTRMSHDLYQKLLNGIPCDAKCIDSDTDFFIGINNLMQLVGNKSFDVLFVYFDADGMEHFRYISEFQFDGKTLNVTRSRSSMIEVSLKEFIKNFKFASWKIFLRKKGE</sequence>
<dbReference type="InParanoid" id="A0A6I9VM16"/>
<dbReference type="OrthoDB" id="7929428at2759"/>
<protein>
    <submittedName>
        <fullName evidence="2">Uncharacterized protein LOC105233152</fullName>
    </submittedName>
</protein>
<dbReference type="KEGG" id="bdr:105233152"/>
<dbReference type="RefSeq" id="XP_011213427.3">
    <property type="nucleotide sequence ID" value="XM_011215125.4"/>
</dbReference>